<dbReference type="EMBL" id="FNRD01000007">
    <property type="protein sequence ID" value="SEA67311.1"/>
    <property type="molecule type" value="Genomic_DNA"/>
</dbReference>
<protein>
    <submittedName>
        <fullName evidence="3">2-haloacid dehalogenase</fullName>
    </submittedName>
</protein>
<dbReference type="SFLD" id="SFLDS00003">
    <property type="entry name" value="Haloacid_Dehalogenase"/>
    <property type="match status" value="1"/>
</dbReference>
<name>A0A1H4D3Z3_9FLAO</name>
<accession>A0A1H4D3Z3</accession>
<dbReference type="PRINTS" id="PR00413">
    <property type="entry name" value="HADHALOGNASE"/>
</dbReference>
<dbReference type="InterPro" id="IPR023198">
    <property type="entry name" value="PGP-like_dom2"/>
</dbReference>
<keyword evidence="2" id="KW-0378">Hydrolase</keyword>
<dbReference type="OrthoDB" id="264363at2"/>
<evidence type="ECO:0000256" key="2">
    <source>
        <dbReference type="ARBA" id="ARBA00022801"/>
    </source>
</evidence>
<dbReference type="CDD" id="cd02588">
    <property type="entry name" value="HAD_L2-DEX"/>
    <property type="match status" value="1"/>
</dbReference>
<dbReference type="InterPro" id="IPR006328">
    <property type="entry name" value="2-HAD"/>
</dbReference>
<dbReference type="Gene3D" id="3.40.50.1000">
    <property type="entry name" value="HAD superfamily/HAD-like"/>
    <property type="match status" value="1"/>
</dbReference>
<dbReference type="AlphaFoldDB" id="A0A1H4D3Z3"/>
<evidence type="ECO:0000313" key="4">
    <source>
        <dbReference type="Proteomes" id="UP000198951"/>
    </source>
</evidence>
<keyword evidence="4" id="KW-1185">Reference proteome</keyword>
<dbReference type="NCBIfam" id="TIGR01428">
    <property type="entry name" value="HAD_type_II"/>
    <property type="match status" value="1"/>
</dbReference>
<sequence length="229" mass="25318">MNIQKSKPVLVFDVNETLLDMTPLKKAVNELLGNELGFRIWFGMLLHYSTVSNSINEYHDFGTIAAATLGMAATSMNKKVDEDEIKEALSTIKTLEAYPDVEKGLQLLKDNGFRLATLTNSPPHALKQQLINSNLTDYFEQTLSIDSLKKYKPEITTYLWAAKELAVQPEEMLMIAAHGWDLAGASHAGLATGFIAREGQSLYSLSSKPNYVANDILAMAEQLVAAYTK</sequence>
<dbReference type="InterPro" id="IPR006439">
    <property type="entry name" value="HAD-SF_hydro_IA"/>
</dbReference>
<dbReference type="PANTHER" id="PTHR43316">
    <property type="entry name" value="HYDROLASE, HALOACID DELAHOGENASE-RELATED"/>
    <property type="match status" value="1"/>
</dbReference>
<dbReference type="Proteomes" id="UP000198951">
    <property type="component" value="Unassembled WGS sequence"/>
</dbReference>
<dbReference type="GO" id="GO:0019120">
    <property type="term" value="F:hydrolase activity, acting on acid halide bonds, in C-halide compounds"/>
    <property type="evidence" value="ECO:0007669"/>
    <property type="project" value="InterPro"/>
</dbReference>
<dbReference type="PANTHER" id="PTHR43316:SF3">
    <property type="entry name" value="HALOACID DEHALOGENASE, TYPE II (AFU_ORTHOLOGUE AFUA_2G07750)-RELATED"/>
    <property type="match status" value="1"/>
</dbReference>
<evidence type="ECO:0000256" key="1">
    <source>
        <dbReference type="ARBA" id="ARBA00008106"/>
    </source>
</evidence>
<dbReference type="SUPFAM" id="SSF56784">
    <property type="entry name" value="HAD-like"/>
    <property type="match status" value="1"/>
</dbReference>
<dbReference type="NCBIfam" id="TIGR01493">
    <property type="entry name" value="HAD-SF-IA-v2"/>
    <property type="match status" value="1"/>
</dbReference>
<reference evidence="4" key="1">
    <citation type="submission" date="2016-10" db="EMBL/GenBank/DDBJ databases">
        <authorList>
            <person name="Varghese N."/>
            <person name="Submissions S."/>
        </authorList>
    </citation>
    <scope>NUCLEOTIDE SEQUENCE [LARGE SCALE GENOMIC DNA]</scope>
    <source>
        <strain evidence="4">DSM 22376</strain>
    </source>
</reference>
<organism evidence="3 4">
    <name type="scientific">Flavobacterium gillisiae</name>
    <dbReference type="NCBI Taxonomy" id="150146"/>
    <lineage>
        <taxon>Bacteria</taxon>
        <taxon>Pseudomonadati</taxon>
        <taxon>Bacteroidota</taxon>
        <taxon>Flavobacteriia</taxon>
        <taxon>Flavobacteriales</taxon>
        <taxon>Flavobacteriaceae</taxon>
        <taxon>Flavobacterium</taxon>
    </lineage>
</organism>
<dbReference type="InterPro" id="IPR036412">
    <property type="entry name" value="HAD-like_sf"/>
</dbReference>
<proteinExistence type="inferred from homology"/>
<dbReference type="Pfam" id="PF00702">
    <property type="entry name" value="Hydrolase"/>
    <property type="match status" value="1"/>
</dbReference>
<dbReference type="Gene3D" id="1.10.150.240">
    <property type="entry name" value="Putative phosphatase, domain 2"/>
    <property type="match status" value="1"/>
</dbReference>
<gene>
    <name evidence="3" type="ORF">SAMN05443667_10739</name>
</gene>
<dbReference type="STRING" id="150146.SAMN05443667_10739"/>
<dbReference type="InterPro" id="IPR023214">
    <property type="entry name" value="HAD_sf"/>
</dbReference>
<dbReference type="InterPro" id="IPR051540">
    <property type="entry name" value="S-2-haloacid_dehalogenase"/>
</dbReference>
<comment type="similarity">
    <text evidence="1">Belongs to the HAD-like hydrolase superfamily. S-2-haloalkanoic acid dehalogenase family.</text>
</comment>
<dbReference type="RefSeq" id="WP_091089411.1">
    <property type="nucleotide sequence ID" value="NZ_FNRD01000007.1"/>
</dbReference>
<evidence type="ECO:0000313" key="3">
    <source>
        <dbReference type="EMBL" id="SEA67311.1"/>
    </source>
</evidence>
<dbReference type="SFLD" id="SFLDG01129">
    <property type="entry name" value="C1.5:_HAD__Beta-PGM__Phosphata"/>
    <property type="match status" value="1"/>
</dbReference>